<evidence type="ECO:0000256" key="1">
    <source>
        <dbReference type="SAM" id="SignalP"/>
    </source>
</evidence>
<feature type="signal peptide" evidence="1">
    <location>
        <begin position="1"/>
        <end position="22"/>
    </location>
</feature>
<evidence type="ECO:0000313" key="3">
    <source>
        <dbReference type="Proteomes" id="UP001597375"/>
    </source>
</evidence>
<evidence type="ECO:0008006" key="4">
    <source>
        <dbReference type="Google" id="ProtNLM"/>
    </source>
</evidence>
<dbReference type="Gene3D" id="2.60.450.10">
    <property type="entry name" value="Lipopolysaccharide (LPS) transport protein A like domain"/>
    <property type="match status" value="1"/>
</dbReference>
<dbReference type="Proteomes" id="UP001597375">
    <property type="component" value="Unassembled WGS sequence"/>
</dbReference>
<accession>A0ABW5D4V8</accession>
<keyword evidence="1" id="KW-0732">Signal</keyword>
<protein>
    <recommendedName>
        <fullName evidence="4">LPS-assembly protein LptD</fullName>
    </recommendedName>
</protein>
<organism evidence="2 3">
    <name type="scientific">Luteolibacter algae</name>
    <dbReference type="NCBI Taxonomy" id="454151"/>
    <lineage>
        <taxon>Bacteria</taxon>
        <taxon>Pseudomonadati</taxon>
        <taxon>Verrucomicrobiota</taxon>
        <taxon>Verrucomicrobiia</taxon>
        <taxon>Verrucomicrobiales</taxon>
        <taxon>Verrucomicrobiaceae</taxon>
        <taxon>Luteolibacter</taxon>
    </lineage>
</organism>
<dbReference type="InterPro" id="IPR050218">
    <property type="entry name" value="LptD"/>
</dbReference>
<feature type="chain" id="PRO_5046361985" description="LPS-assembly protein LptD" evidence="1">
    <location>
        <begin position="23"/>
        <end position="820"/>
    </location>
</feature>
<comment type="caution">
    <text evidence="2">The sequence shown here is derived from an EMBL/GenBank/DDBJ whole genome shotgun (WGS) entry which is preliminary data.</text>
</comment>
<sequence>MSSFRIPAAARLFPLLSLTLSAQEGQLLPDGSVPPPVDLIQPVPAPEIPLGAMTEGPSLPDNLKIDNLGGTIEGNLEDGIRLGGPVHVTGDNGLEIFSDRANVDLKEKSVTFVGNVSVYEDNILQRGDAAVYYYESGRLDASGLRVSMDPILLESGKFTGESVNGKQIFIGEHAGITTHDVQNPNFWVRSDKTTVYPGDKVTFKNLKLYAGETPVFWLPYFSQPLDAELGYHFVPGARSNWGPYLLNSYGIMLGGEPNPLTGENENAWLLSKWNFDIRTTRGAGVGLDLIDIREENREEISGLSFYYLHDLDPEDSRTGIPRFSTDPNRYEVQLKDRQELDFEPNADWRFDTNLTLLSDQYYLEDFQPDIFRSNPAPDNTIGLFRRDETSLLSIFGRIRVNDFYREDTQSPEIALDQVRRPLFGSPLLHEGQTSFSVRGVQAADLTRRNIIDPLLAQPAGTPLNPDLLSQLNGYERSLVQLIRSLPPGDPRAESIRSQLLDTGFNRFHTNHSFSAPITYSDWFTLTPHVGGAYTHYSSVQGPAESDARFMLHGGAEAAVKLSKDYGNYENPGLGLNGILHVMQAYVNWSVVAADELSSDYPKIDRLTFTTRPRSLDPSRFTAIDEFDSWNIVRFGARNHLITRRDDQSHEWLFVDTYMDSYVDDPEGNRSFSNLYNDIRWQPLPWLGLDLETQVPVIDGGSGFSELSSRVRFMPHENLEFALGYRHLSNHPVLLDSDRIELDTYLRLSENWGVGTNHVMEMDDGILELQQYVLQRDLGNWVAGVGISHRDNRYEDEFGIVFSLTLKDFPSASLPFSLETQ</sequence>
<dbReference type="EMBL" id="JBHUIT010000002">
    <property type="protein sequence ID" value="MFD2255333.1"/>
    <property type="molecule type" value="Genomic_DNA"/>
</dbReference>
<reference evidence="3" key="1">
    <citation type="journal article" date="2019" name="Int. J. Syst. Evol. Microbiol.">
        <title>The Global Catalogue of Microorganisms (GCM) 10K type strain sequencing project: providing services to taxonomists for standard genome sequencing and annotation.</title>
        <authorList>
            <consortium name="The Broad Institute Genomics Platform"/>
            <consortium name="The Broad Institute Genome Sequencing Center for Infectious Disease"/>
            <person name="Wu L."/>
            <person name="Ma J."/>
        </authorList>
    </citation>
    <scope>NUCLEOTIDE SEQUENCE [LARGE SCALE GENOMIC DNA]</scope>
    <source>
        <strain evidence="3">CGMCC 4.7106</strain>
    </source>
</reference>
<evidence type="ECO:0000313" key="2">
    <source>
        <dbReference type="EMBL" id="MFD2255333.1"/>
    </source>
</evidence>
<dbReference type="PANTHER" id="PTHR30189">
    <property type="entry name" value="LPS-ASSEMBLY PROTEIN"/>
    <property type="match status" value="1"/>
</dbReference>
<name>A0ABW5D4V8_9BACT</name>
<proteinExistence type="predicted"/>
<keyword evidence="3" id="KW-1185">Reference proteome</keyword>
<dbReference type="RefSeq" id="WP_386817993.1">
    <property type="nucleotide sequence ID" value="NZ_JBHUIT010000002.1"/>
</dbReference>
<dbReference type="PANTHER" id="PTHR30189:SF1">
    <property type="entry name" value="LPS-ASSEMBLY PROTEIN LPTD"/>
    <property type="match status" value="1"/>
</dbReference>
<gene>
    <name evidence="2" type="ORF">ACFSSA_01475</name>
</gene>